<dbReference type="Proteomes" id="UP000503004">
    <property type="component" value="Chromosome"/>
</dbReference>
<name>A0A858Q499_9GAMM</name>
<feature type="region of interest" description="Disordered" evidence="2">
    <location>
        <begin position="281"/>
        <end position="304"/>
    </location>
</feature>
<evidence type="ECO:0000313" key="5">
    <source>
        <dbReference type="EMBL" id="QJD28670.1"/>
    </source>
</evidence>
<gene>
    <name evidence="5" type="ORF">GNH96_00930</name>
</gene>
<evidence type="ECO:0000256" key="2">
    <source>
        <dbReference type="SAM" id="MobiDB-lite"/>
    </source>
</evidence>
<evidence type="ECO:0000259" key="4">
    <source>
        <dbReference type="Pfam" id="PF02470"/>
    </source>
</evidence>
<reference evidence="6" key="1">
    <citation type="submission" date="2019-12" db="EMBL/GenBank/DDBJ databases">
        <authorList>
            <person name="Awala S.I."/>
            <person name="Rhee S.K."/>
        </authorList>
    </citation>
    <scope>NUCLEOTIDE SEQUENCE [LARGE SCALE GENOMIC DNA]</scope>
    <source>
        <strain evidence="6">IM1</strain>
    </source>
</reference>
<keyword evidence="3" id="KW-1133">Transmembrane helix</keyword>
<dbReference type="EMBL" id="CP046565">
    <property type="protein sequence ID" value="QJD28670.1"/>
    <property type="molecule type" value="Genomic_DNA"/>
</dbReference>
<feature type="transmembrane region" description="Helical" evidence="3">
    <location>
        <begin position="6"/>
        <end position="28"/>
    </location>
</feature>
<dbReference type="Pfam" id="PF02470">
    <property type="entry name" value="MlaD"/>
    <property type="match status" value="1"/>
</dbReference>
<evidence type="ECO:0000256" key="3">
    <source>
        <dbReference type="SAM" id="Phobius"/>
    </source>
</evidence>
<protein>
    <submittedName>
        <fullName evidence="5">MCE family protein</fullName>
    </submittedName>
</protein>
<dbReference type="RefSeq" id="WP_169601443.1">
    <property type="nucleotide sequence ID" value="NZ_CP046565.1"/>
</dbReference>
<accession>A0A858Q499</accession>
<keyword evidence="3" id="KW-0812">Transmembrane</keyword>
<dbReference type="PANTHER" id="PTHR36698">
    <property type="entry name" value="BLL5892 PROTEIN"/>
    <property type="match status" value="1"/>
</dbReference>
<evidence type="ECO:0000313" key="6">
    <source>
        <dbReference type="Proteomes" id="UP000503004"/>
    </source>
</evidence>
<evidence type="ECO:0000256" key="1">
    <source>
        <dbReference type="SAM" id="Coils"/>
    </source>
</evidence>
<feature type="coiled-coil region" evidence="1">
    <location>
        <begin position="171"/>
        <end position="198"/>
    </location>
</feature>
<sequence length="304" mass="32877">MVKETYALLTGLFVVILGGALIGIALFLGDYGAERDVYIVSTQGAVSGLNPESLVIFRGVRAGKVTSISFAPDDPRTILVRIEVDKGLPITRGTYATLRVQPLTGLAQIDLSDDGSDPRPLHTHPRNPSNIPLHPSLLDKLAGSGTDILTQVAQLTSRLNAFLDDGNRNRIAHTLESLDTAAAELVRLEQRMGEAIERIPALDDRLQQALADHSAMARDVRETSRQIRELSNSAKKVVELGATAGDTLVRDRLPEWNRLMDDAARTAANLRRLSKTLEADPQALLLGPRPGIPGPGEPGFQEPK</sequence>
<dbReference type="PANTHER" id="PTHR36698:SF2">
    <property type="entry name" value="MCE_MLAD DOMAIN-CONTAINING PROTEIN"/>
    <property type="match status" value="1"/>
</dbReference>
<dbReference type="AlphaFoldDB" id="A0A858Q499"/>
<keyword evidence="1" id="KW-0175">Coiled coil</keyword>
<organism evidence="5 6">
    <name type="scientific">Methylococcus geothermalis</name>
    <dbReference type="NCBI Taxonomy" id="2681310"/>
    <lineage>
        <taxon>Bacteria</taxon>
        <taxon>Pseudomonadati</taxon>
        <taxon>Pseudomonadota</taxon>
        <taxon>Gammaproteobacteria</taxon>
        <taxon>Methylococcales</taxon>
        <taxon>Methylococcaceae</taxon>
        <taxon>Methylococcus</taxon>
    </lineage>
</organism>
<dbReference type="KEGG" id="metu:GNH96_00930"/>
<keyword evidence="6" id="KW-1185">Reference proteome</keyword>
<feature type="region of interest" description="Disordered" evidence="2">
    <location>
        <begin position="111"/>
        <end position="133"/>
    </location>
</feature>
<dbReference type="InterPro" id="IPR003399">
    <property type="entry name" value="Mce/MlaD"/>
</dbReference>
<proteinExistence type="predicted"/>
<keyword evidence="3" id="KW-0472">Membrane</keyword>
<feature type="domain" description="Mce/MlaD" evidence="4">
    <location>
        <begin position="42"/>
        <end position="112"/>
    </location>
</feature>